<dbReference type="OrthoDB" id="4137835at2759"/>
<feature type="region of interest" description="Disordered" evidence="1">
    <location>
        <begin position="161"/>
        <end position="183"/>
    </location>
</feature>
<reference evidence="2 3" key="1">
    <citation type="submission" date="2016-04" db="EMBL/GenBank/DDBJ databases">
        <title>Draft genome of Fonsecaea erecta CBS 125763.</title>
        <authorList>
            <person name="Weiss V.A."/>
            <person name="Vicente V.A."/>
            <person name="Raittz R.T."/>
            <person name="Moreno L.F."/>
            <person name="De Souza E.M."/>
            <person name="Pedrosa F.O."/>
            <person name="Steffens M.B."/>
            <person name="Faoro H."/>
            <person name="Tadra-Sfeir M.Z."/>
            <person name="Najafzadeh M.J."/>
            <person name="Felipe M.S."/>
            <person name="Teixeira M."/>
            <person name="Sun J."/>
            <person name="Xi L."/>
            <person name="Gomes R."/>
            <person name="De Azevedo C.M."/>
            <person name="Salgado C.G."/>
            <person name="Da Silva M.B."/>
            <person name="Nascimento M.F."/>
            <person name="Queiroz-Telles F."/>
            <person name="Attili D.S."/>
            <person name="Gorbushina A."/>
        </authorList>
    </citation>
    <scope>NUCLEOTIDE SEQUENCE [LARGE SCALE GENOMIC DNA]</scope>
    <source>
        <strain evidence="2 3">CBS 125763</strain>
    </source>
</reference>
<dbReference type="EMBL" id="LVYI01000014">
    <property type="protein sequence ID" value="OAP54379.1"/>
    <property type="molecule type" value="Genomic_DNA"/>
</dbReference>
<dbReference type="GeneID" id="30015648"/>
<sequence>MTSRLLTHFRKKKAKVGNRPIVWNPAELQDIFFDTIQFNSRTPVEIFVDARDERKEEEVRTIIATFEGCAAATVGKGSQNLKICWSGRHDPHISIENGFEIRVELENLGDISFTFNAIWPDRTANNHFNLCSSGQSWCSTGYIDSPIKVFPSPESRKSSMTFHQSLLSSTRRNSRPSTLNWQR</sequence>
<proteinExistence type="predicted"/>
<dbReference type="Proteomes" id="UP000078343">
    <property type="component" value="Unassembled WGS sequence"/>
</dbReference>
<dbReference type="RefSeq" id="XP_018687746.1">
    <property type="nucleotide sequence ID" value="XM_018842986.1"/>
</dbReference>
<keyword evidence="3" id="KW-1185">Reference proteome</keyword>
<evidence type="ECO:0000256" key="1">
    <source>
        <dbReference type="SAM" id="MobiDB-lite"/>
    </source>
</evidence>
<name>A0A178Z3R4_9EURO</name>
<accession>A0A178Z3R4</accession>
<evidence type="ECO:0000313" key="2">
    <source>
        <dbReference type="EMBL" id="OAP54379.1"/>
    </source>
</evidence>
<protein>
    <submittedName>
        <fullName evidence="2">Uncharacterized protein</fullName>
    </submittedName>
</protein>
<gene>
    <name evidence="2" type="ORF">AYL99_11480</name>
</gene>
<organism evidence="2 3">
    <name type="scientific">Fonsecaea erecta</name>
    <dbReference type="NCBI Taxonomy" id="1367422"/>
    <lineage>
        <taxon>Eukaryota</taxon>
        <taxon>Fungi</taxon>
        <taxon>Dikarya</taxon>
        <taxon>Ascomycota</taxon>
        <taxon>Pezizomycotina</taxon>
        <taxon>Eurotiomycetes</taxon>
        <taxon>Chaetothyriomycetidae</taxon>
        <taxon>Chaetothyriales</taxon>
        <taxon>Herpotrichiellaceae</taxon>
        <taxon>Fonsecaea</taxon>
    </lineage>
</organism>
<evidence type="ECO:0000313" key="3">
    <source>
        <dbReference type="Proteomes" id="UP000078343"/>
    </source>
</evidence>
<comment type="caution">
    <text evidence="2">The sequence shown here is derived from an EMBL/GenBank/DDBJ whole genome shotgun (WGS) entry which is preliminary data.</text>
</comment>
<dbReference type="AlphaFoldDB" id="A0A178Z3R4"/>